<dbReference type="InterPro" id="IPR036282">
    <property type="entry name" value="Glutathione-S-Trfase_C_sf"/>
</dbReference>
<dbReference type="GO" id="GO:0005737">
    <property type="term" value="C:cytoplasm"/>
    <property type="evidence" value="ECO:0007669"/>
    <property type="project" value="UniProtKB-ARBA"/>
</dbReference>
<feature type="domain" description="GST N-terminal" evidence="5">
    <location>
        <begin position="3"/>
        <end position="90"/>
    </location>
</feature>
<evidence type="ECO:0000313" key="7">
    <source>
        <dbReference type="EMBL" id="RCK57712.1"/>
    </source>
</evidence>
<organism evidence="7 8">
    <name type="scientific">Candida viswanathii</name>
    <dbReference type="NCBI Taxonomy" id="5486"/>
    <lineage>
        <taxon>Eukaryota</taxon>
        <taxon>Fungi</taxon>
        <taxon>Dikarya</taxon>
        <taxon>Ascomycota</taxon>
        <taxon>Saccharomycotina</taxon>
        <taxon>Pichiomycetes</taxon>
        <taxon>Debaryomycetaceae</taxon>
        <taxon>Candida/Lodderomyces clade</taxon>
        <taxon>Candida</taxon>
    </lineage>
</organism>
<name>A0A367XY47_9ASCO</name>
<keyword evidence="8" id="KW-1185">Reference proteome</keyword>
<dbReference type="PANTHER" id="PTHR44051:SF9">
    <property type="entry name" value="GLUTATHIONE S-TRANSFERASE 1"/>
    <property type="match status" value="1"/>
</dbReference>
<dbReference type="FunFam" id="3.40.30.10:FF:000156">
    <property type="entry name" value="Glutathione S-transferase 1"/>
    <property type="match status" value="1"/>
</dbReference>
<comment type="caution">
    <text evidence="7">The sequence shown here is derived from an EMBL/GenBank/DDBJ whole genome shotgun (WGS) entry which is preliminary data.</text>
</comment>
<dbReference type="Pfam" id="PF13409">
    <property type="entry name" value="GST_N_2"/>
    <property type="match status" value="1"/>
</dbReference>
<comment type="catalytic activity">
    <reaction evidence="4">
        <text>RX + glutathione = an S-substituted glutathione + a halide anion + H(+)</text>
        <dbReference type="Rhea" id="RHEA:16437"/>
        <dbReference type="ChEBI" id="CHEBI:15378"/>
        <dbReference type="ChEBI" id="CHEBI:16042"/>
        <dbReference type="ChEBI" id="CHEBI:17792"/>
        <dbReference type="ChEBI" id="CHEBI:57925"/>
        <dbReference type="ChEBI" id="CHEBI:90779"/>
        <dbReference type="EC" id="2.5.1.18"/>
    </reaction>
</comment>
<dbReference type="SUPFAM" id="SSF47616">
    <property type="entry name" value="GST C-terminal domain-like"/>
    <property type="match status" value="1"/>
</dbReference>
<dbReference type="SFLD" id="SFLDG00358">
    <property type="entry name" value="Main_(cytGST)"/>
    <property type="match status" value="1"/>
</dbReference>
<reference evidence="7 8" key="1">
    <citation type="submission" date="2018-06" db="EMBL/GenBank/DDBJ databases">
        <title>Whole genome sequencing of Candida tropicalis (genome annotated by CSBL at Korea University).</title>
        <authorList>
            <person name="Ahn J."/>
        </authorList>
    </citation>
    <scope>NUCLEOTIDE SEQUENCE [LARGE SCALE GENOMIC DNA]</scope>
    <source>
        <strain evidence="7 8">ATCC 20962</strain>
    </source>
</reference>
<dbReference type="PANTHER" id="PTHR44051">
    <property type="entry name" value="GLUTATHIONE S-TRANSFERASE-RELATED"/>
    <property type="match status" value="1"/>
</dbReference>
<dbReference type="AlphaFoldDB" id="A0A367XY47"/>
<dbReference type="GO" id="GO:0004364">
    <property type="term" value="F:glutathione transferase activity"/>
    <property type="evidence" value="ECO:0007669"/>
    <property type="project" value="UniProtKB-EC"/>
</dbReference>
<dbReference type="InterPro" id="IPR004045">
    <property type="entry name" value="Glutathione_S-Trfase_N"/>
</dbReference>
<feature type="domain" description="GST C-terminal" evidence="6">
    <location>
        <begin position="96"/>
        <end position="248"/>
    </location>
</feature>
<gene>
    <name evidence="7" type="primary">GTT1_6</name>
    <name evidence="7" type="ORF">Cantr_06232</name>
</gene>
<dbReference type="Pfam" id="PF14497">
    <property type="entry name" value="GST_C_3"/>
    <property type="match status" value="1"/>
</dbReference>
<evidence type="ECO:0000256" key="4">
    <source>
        <dbReference type="ARBA" id="ARBA00047960"/>
    </source>
</evidence>
<keyword evidence="3 7" id="KW-0808">Transferase</keyword>
<dbReference type="SUPFAM" id="SSF52833">
    <property type="entry name" value="Thioredoxin-like"/>
    <property type="match status" value="1"/>
</dbReference>
<evidence type="ECO:0000313" key="8">
    <source>
        <dbReference type="Proteomes" id="UP000253472"/>
    </source>
</evidence>
<proteinExistence type="inferred from homology"/>
<dbReference type="CDD" id="cd03046">
    <property type="entry name" value="GST_N_GTT1_like"/>
    <property type="match status" value="1"/>
</dbReference>
<dbReference type="Gene3D" id="1.20.1050.10">
    <property type="match status" value="1"/>
</dbReference>
<dbReference type="EC" id="2.5.1.18" evidence="2"/>
<evidence type="ECO:0000259" key="6">
    <source>
        <dbReference type="PROSITE" id="PS50405"/>
    </source>
</evidence>
<evidence type="ECO:0000256" key="2">
    <source>
        <dbReference type="ARBA" id="ARBA00012452"/>
    </source>
</evidence>
<dbReference type="STRING" id="5486.A0A367XY47"/>
<evidence type="ECO:0000259" key="5">
    <source>
        <dbReference type="PROSITE" id="PS50404"/>
    </source>
</evidence>
<dbReference type="Proteomes" id="UP000253472">
    <property type="component" value="Unassembled WGS sequence"/>
</dbReference>
<dbReference type="InterPro" id="IPR036249">
    <property type="entry name" value="Thioredoxin-like_sf"/>
</dbReference>
<dbReference type="PROSITE" id="PS50405">
    <property type="entry name" value="GST_CTER"/>
    <property type="match status" value="1"/>
</dbReference>
<dbReference type="PROSITE" id="PS50404">
    <property type="entry name" value="GST_NTER"/>
    <property type="match status" value="1"/>
</dbReference>
<dbReference type="EMBL" id="QLNQ01000028">
    <property type="protein sequence ID" value="RCK57712.1"/>
    <property type="molecule type" value="Genomic_DNA"/>
</dbReference>
<evidence type="ECO:0000256" key="1">
    <source>
        <dbReference type="ARBA" id="ARBA00007409"/>
    </source>
</evidence>
<comment type="similarity">
    <text evidence="1">Belongs to the GST superfamily.</text>
</comment>
<evidence type="ECO:0000256" key="3">
    <source>
        <dbReference type="ARBA" id="ARBA00022679"/>
    </source>
</evidence>
<dbReference type="InterPro" id="IPR040079">
    <property type="entry name" value="Glutathione_S-Trfase"/>
</dbReference>
<dbReference type="Gene3D" id="3.40.30.10">
    <property type="entry name" value="Glutaredoxin"/>
    <property type="match status" value="1"/>
</dbReference>
<dbReference type="InterPro" id="IPR004046">
    <property type="entry name" value="GST_C"/>
</dbReference>
<sequence length="249" mass="28304">MSDIKVIVHWLNFSRSQRVVWFLEELGIPYELKVYLRTKEFRAPKELKNIHPLGKSPVIEIVNTTTGESKVIPETGHIFSYLLRHHDKSNILNPTDPDQYEEVDYFLHYTEGTLQPNLVALLVHGFAKVKAPFGTRFLMGLLVHGIDSQFYIPNTKNNLAMLDDIIKKQHEKGSKYFVGDKLTAADIILQFPICVNLFENAGAVSRMGVGDINKEFPNLAKWAADISKEPKLIKANELVAKYETAKPNI</sequence>
<accession>A0A367XY47</accession>
<protein>
    <recommendedName>
        <fullName evidence="2">glutathione transferase</fullName>
        <ecNumber evidence="2">2.5.1.18</ecNumber>
    </recommendedName>
</protein>
<dbReference type="GO" id="GO:0004602">
    <property type="term" value="F:glutathione peroxidase activity"/>
    <property type="evidence" value="ECO:0007669"/>
    <property type="project" value="UniProtKB-ARBA"/>
</dbReference>
<dbReference type="InterPro" id="IPR010987">
    <property type="entry name" value="Glutathione-S-Trfase_C-like"/>
</dbReference>
<dbReference type="OrthoDB" id="2098326at2759"/>
<dbReference type="SFLD" id="SFLDS00019">
    <property type="entry name" value="Glutathione_Transferase_(cytos"/>
    <property type="match status" value="1"/>
</dbReference>